<feature type="compositionally biased region" description="Polar residues" evidence="1">
    <location>
        <begin position="10"/>
        <end position="19"/>
    </location>
</feature>
<accession>A0A9W6FIW6</accession>
<evidence type="ECO:0000256" key="1">
    <source>
        <dbReference type="SAM" id="MobiDB-lite"/>
    </source>
</evidence>
<protein>
    <submittedName>
        <fullName evidence="2">Uncharacterized protein</fullName>
    </submittedName>
</protein>
<sequence>MRWAGRDRVSVTTPASSERLTGAGSEAFTAAVAGTVFPLVFPDLTFRPLSYSQAAAGASRGREGERTG</sequence>
<name>A0A9W6FIW6_XANFL</name>
<feature type="region of interest" description="Disordered" evidence="1">
    <location>
        <begin position="1"/>
        <end position="20"/>
    </location>
</feature>
<dbReference type="AlphaFoldDB" id="A0A9W6FIW6"/>
<dbReference type="Proteomes" id="UP001144397">
    <property type="component" value="Unassembled WGS sequence"/>
</dbReference>
<evidence type="ECO:0000313" key="2">
    <source>
        <dbReference type="EMBL" id="GLI22079.1"/>
    </source>
</evidence>
<evidence type="ECO:0000313" key="3">
    <source>
        <dbReference type="Proteomes" id="UP001144397"/>
    </source>
</evidence>
<reference evidence="2" key="1">
    <citation type="submission" date="2022-12" db="EMBL/GenBank/DDBJ databases">
        <title>Reference genome sequencing for broad-spectrum identification of bacterial and archaeal isolates by mass spectrometry.</title>
        <authorList>
            <person name="Sekiguchi Y."/>
            <person name="Tourlousse D.M."/>
        </authorList>
    </citation>
    <scope>NUCLEOTIDE SEQUENCE</scope>
    <source>
        <strain evidence="2">301</strain>
    </source>
</reference>
<proteinExistence type="predicted"/>
<organism evidence="2 3">
    <name type="scientific">Xanthobacter flavus</name>
    <dbReference type="NCBI Taxonomy" id="281"/>
    <lineage>
        <taxon>Bacteria</taxon>
        <taxon>Pseudomonadati</taxon>
        <taxon>Pseudomonadota</taxon>
        <taxon>Alphaproteobacteria</taxon>
        <taxon>Hyphomicrobiales</taxon>
        <taxon>Xanthobacteraceae</taxon>
        <taxon>Xanthobacter</taxon>
    </lineage>
</organism>
<comment type="caution">
    <text evidence="2">The sequence shown here is derived from an EMBL/GenBank/DDBJ whole genome shotgun (WGS) entry which is preliminary data.</text>
</comment>
<gene>
    <name evidence="2" type="ORF">XFLAVUS301_17530</name>
</gene>
<dbReference type="EMBL" id="BSDO01000002">
    <property type="protein sequence ID" value="GLI22079.1"/>
    <property type="molecule type" value="Genomic_DNA"/>
</dbReference>